<dbReference type="InterPro" id="IPR013325">
    <property type="entry name" value="RNA_pol_sigma_r2"/>
</dbReference>
<dbReference type="InterPro" id="IPR007627">
    <property type="entry name" value="RNA_pol_sigma70_r2"/>
</dbReference>
<keyword evidence="5" id="KW-0804">Transcription</keyword>
<dbReference type="EMBL" id="BPQJ01000004">
    <property type="protein sequence ID" value="GJD60946.1"/>
    <property type="molecule type" value="Genomic_DNA"/>
</dbReference>
<keyword evidence="10" id="KW-1185">Reference proteome</keyword>
<keyword evidence="4" id="KW-0238">DNA-binding</keyword>
<proteinExistence type="inferred from homology"/>
<dbReference type="Proteomes" id="UP001055286">
    <property type="component" value="Unassembled WGS sequence"/>
</dbReference>
<evidence type="ECO:0000256" key="2">
    <source>
        <dbReference type="ARBA" id="ARBA00023015"/>
    </source>
</evidence>
<organism evidence="9 10">
    <name type="scientific">Methylobacterium frigidaeris</name>
    <dbReference type="NCBI Taxonomy" id="2038277"/>
    <lineage>
        <taxon>Bacteria</taxon>
        <taxon>Pseudomonadati</taxon>
        <taxon>Pseudomonadota</taxon>
        <taxon>Alphaproteobacteria</taxon>
        <taxon>Hyphomicrobiales</taxon>
        <taxon>Methylobacteriaceae</taxon>
        <taxon>Methylobacterium</taxon>
    </lineage>
</organism>
<reference evidence="9" key="1">
    <citation type="journal article" date="2016" name="Front. Microbiol.">
        <title>Genome Sequence of the Piezophilic, Mesophilic Sulfate-Reducing Bacterium Desulfovibrio indicus J2T.</title>
        <authorList>
            <person name="Cao J."/>
            <person name="Maignien L."/>
            <person name="Shao Z."/>
            <person name="Alain K."/>
            <person name="Jebbar M."/>
        </authorList>
    </citation>
    <scope>NUCLEOTIDE SEQUENCE</scope>
    <source>
        <strain evidence="9">JCM 32048</strain>
    </source>
</reference>
<evidence type="ECO:0000259" key="7">
    <source>
        <dbReference type="Pfam" id="PF04542"/>
    </source>
</evidence>
<evidence type="ECO:0000256" key="1">
    <source>
        <dbReference type="ARBA" id="ARBA00010641"/>
    </source>
</evidence>
<dbReference type="InterPro" id="IPR036388">
    <property type="entry name" value="WH-like_DNA-bd_sf"/>
</dbReference>
<protein>
    <submittedName>
        <fullName evidence="9">ECF RNA polymerase sigma factor SigE</fullName>
    </submittedName>
</protein>
<dbReference type="InterPro" id="IPR013324">
    <property type="entry name" value="RNA_pol_sigma_r3/r4-like"/>
</dbReference>
<evidence type="ECO:0000256" key="5">
    <source>
        <dbReference type="ARBA" id="ARBA00023163"/>
    </source>
</evidence>
<dbReference type="SUPFAM" id="SSF88946">
    <property type="entry name" value="Sigma2 domain of RNA polymerase sigma factors"/>
    <property type="match status" value="1"/>
</dbReference>
<feature type="region of interest" description="Disordered" evidence="6">
    <location>
        <begin position="1"/>
        <end position="40"/>
    </location>
</feature>
<dbReference type="InterPro" id="IPR039425">
    <property type="entry name" value="RNA_pol_sigma-70-like"/>
</dbReference>
<name>A0AA37H7Q6_9HYPH</name>
<accession>A0AA37H7Q6</accession>
<evidence type="ECO:0000313" key="10">
    <source>
        <dbReference type="Proteomes" id="UP001055286"/>
    </source>
</evidence>
<dbReference type="NCBIfam" id="TIGR02937">
    <property type="entry name" value="sigma70-ECF"/>
    <property type="match status" value="1"/>
</dbReference>
<dbReference type="Gene3D" id="1.10.1740.10">
    <property type="match status" value="1"/>
</dbReference>
<evidence type="ECO:0000256" key="6">
    <source>
        <dbReference type="SAM" id="MobiDB-lite"/>
    </source>
</evidence>
<dbReference type="PANTHER" id="PTHR43133:SF8">
    <property type="entry name" value="RNA POLYMERASE SIGMA FACTOR HI_1459-RELATED"/>
    <property type="match status" value="1"/>
</dbReference>
<keyword evidence="2" id="KW-0805">Transcription regulation</keyword>
<comment type="similarity">
    <text evidence="1">Belongs to the sigma-70 factor family. ECF subfamily.</text>
</comment>
<dbReference type="SUPFAM" id="SSF88659">
    <property type="entry name" value="Sigma3 and sigma4 domains of RNA polymerase sigma factors"/>
    <property type="match status" value="1"/>
</dbReference>
<reference evidence="9" key="2">
    <citation type="submission" date="2021-08" db="EMBL/GenBank/DDBJ databases">
        <authorList>
            <person name="Tani A."/>
            <person name="Ola A."/>
            <person name="Ogura Y."/>
            <person name="Katsura K."/>
            <person name="Hayashi T."/>
        </authorList>
    </citation>
    <scope>NUCLEOTIDE SEQUENCE</scope>
    <source>
        <strain evidence="9">JCM 32048</strain>
    </source>
</reference>
<dbReference type="Pfam" id="PF04545">
    <property type="entry name" value="Sigma70_r4"/>
    <property type="match status" value="1"/>
</dbReference>
<feature type="domain" description="RNA polymerase sigma-70 region 2" evidence="7">
    <location>
        <begin position="51"/>
        <end position="117"/>
    </location>
</feature>
<dbReference type="InterPro" id="IPR014284">
    <property type="entry name" value="RNA_pol_sigma-70_dom"/>
</dbReference>
<keyword evidence="3" id="KW-0731">Sigma factor</keyword>
<sequence>MQPLASPAVAPSGNVSPGSTAPRHPPGAPPDPDADLASRAARGDRAAFEALLRRHYDRMHRIAWRMTGSRHDAEDVVQEVCCALVERIAGFRGEARVSTWLFGIVVNACRDHHRRRTTLARMREGLGTLLRLAPTPDGRDLYRRAWLAGALARLDPALRETVVLVVGEGLTHAEAGQVLGVAEATVSWRLHEARRRLKTDPEERHGA</sequence>
<evidence type="ECO:0000259" key="8">
    <source>
        <dbReference type="Pfam" id="PF04545"/>
    </source>
</evidence>
<dbReference type="CDD" id="cd06171">
    <property type="entry name" value="Sigma70_r4"/>
    <property type="match status" value="1"/>
</dbReference>
<dbReference type="RefSeq" id="WP_238189987.1">
    <property type="nucleotide sequence ID" value="NZ_BPQJ01000004.1"/>
</dbReference>
<evidence type="ECO:0000256" key="3">
    <source>
        <dbReference type="ARBA" id="ARBA00023082"/>
    </source>
</evidence>
<dbReference type="InterPro" id="IPR007630">
    <property type="entry name" value="RNA_pol_sigma70_r4"/>
</dbReference>
<evidence type="ECO:0000313" key="9">
    <source>
        <dbReference type="EMBL" id="GJD60946.1"/>
    </source>
</evidence>
<dbReference type="GO" id="GO:0003677">
    <property type="term" value="F:DNA binding"/>
    <property type="evidence" value="ECO:0007669"/>
    <property type="project" value="UniProtKB-KW"/>
</dbReference>
<dbReference type="GO" id="GO:0016987">
    <property type="term" value="F:sigma factor activity"/>
    <property type="evidence" value="ECO:0007669"/>
    <property type="project" value="UniProtKB-KW"/>
</dbReference>
<dbReference type="AlphaFoldDB" id="A0AA37H7Q6"/>
<feature type="domain" description="RNA polymerase sigma-70 region 4" evidence="8">
    <location>
        <begin position="150"/>
        <end position="198"/>
    </location>
</feature>
<evidence type="ECO:0000256" key="4">
    <source>
        <dbReference type="ARBA" id="ARBA00023125"/>
    </source>
</evidence>
<dbReference type="GO" id="GO:0006352">
    <property type="term" value="P:DNA-templated transcription initiation"/>
    <property type="evidence" value="ECO:0007669"/>
    <property type="project" value="InterPro"/>
</dbReference>
<dbReference type="Gene3D" id="1.10.10.10">
    <property type="entry name" value="Winged helix-like DNA-binding domain superfamily/Winged helix DNA-binding domain"/>
    <property type="match status" value="1"/>
</dbReference>
<gene>
    <name evidence="9" type="primary">sigE</name>
    <name evidence="9" type="ORF">MPEAHAMD_1086</name>
</gene>
<dbReference type="Pfam" id="PF04542">
    <property type="entry name" value="Sigma70_r2"/>
    <property type="match status" value="1"/>
</dbReference>
<dbReference type="PANTHER" id="PTHR43133">
    <property type="entry name" value="RNA POLYMERASE ECF-TYPE SIGMA FACTO"/>
    <property type="match status" value="1"/>
</dbReference>
<comment type="caution">
    <text evidence="9">The sequence shown here is derived from an EMBL/GenBank/DDBJ whole genome shotgun (WGS) entry which is preliminary data.</text>
</comment>